<reference evidence="3" key="2">
    <citation type="submission" date="2025-09" db="UniProtKB">
        <authorList>
            <consortium name="Ensembl"/>
        </authorList>
    </citation>
    <scope>IDENTIFICATION</scope>
</reference>
<dbReference type="Ensembl" id="ENSHCOT00000021086.1">
    <property type="protein sequence ID" value="ENSHCOP00000013603.1"/>
    <property type="gene ID" value="ENSHCOG00000016814.1"/>
</dbReference>
<keyword evidence="2" id="KW-0732">Signal</keyword>
<dbReference type="AlphaFoldDB" id="A0A3Q2Y923"/>
<reference evidence="3" key="1">
    <citation type="submission" date="2025-08" db="UniProtKB">
        <authorList>
            <consortium name="Ensembl"/>
        </authorList>
    </citation>
    <scope>IDENTIFICATION</scope>
</reference>
<dbReference type="Proteomes" id="UP000264820">
    <property type="component" value="Unplaced"/>
</dbReference>
<dbReference type="STRING" id="109280.ENSHCOP00000013603"/>
<feature type="signal peptide" evidence="2">
    <location>
        <begin position="1"/>
        <end position="23"/>
    </location>
</feature>
<evidence type="ECO:0000313" key="3">
    <source>
        <dbReference type="Ensembl" id="ENSHCOP00000013603.1"/>
    </source>
</evidence>
<evidence type="ECO:0000256" key="2">
    <source>
        <dbReference type="SAM" id="SignalP"/>
    </source>
</evidence>
<evidence type="ECO:0000256" key="1">
    <source>
        <dbReference type="SAM" id="MobiDB-lite"/>
    </source>
</evidence>
<feature type="region of interest" description="Disordered" evidence="1">
    <location>
        <begin position="91"/>
        <end position="123"/>
    </location>
</feature>
<organism evidence="3 4">
    <name type="scientific">Hippocampus comes</name>
    <name type="common">Tiger tail seahorse</name>
    <dbReference type="NCBI Taxonomy" id="109280"/>
    <lineage>
        <taxon>Eukaryota</taxon>
        <taxon>Metazoa</taxon>
        <taxon>Chordata</taxon>
        <taxon>Craniata</taxon>
        <taxon>Vertebrata</taxon>
        <taxon>Euteleostomi</taxon>
        <taxon>Actinopterygii</taxon>
        <taxon>Neopterygii</taxon>
        <taxon>Teleostei</taxon>
        <taxon>Neoteleostei</taxon>
        <taxon>Acanthomorphata</taxon>
        <taxon>Syngnathiaria</taxon>
        <taxon>Syngnathiformes</taxon>
        <taxon>Syngnathoidei</taxon>
        <taxon>Syngnathidae</taxon>
        <taxon>Hippocampus</taxon>
    </lineage>
</organism>
<sequence>MRLTLRTLVCCCVLIAVMPLVRSALLGYKKTDARRILGRPPACQQELKRLHLFFCRLLLNIRRRRSPSKTSGCFLFSCSYHDLIHRLSQMHDNNKKVPNAPKDKMSSIGRRRRRGADEPTDRSVTIILPPGDCQRAVHSVYL</sequence>
<feature type="chain" id="PRO_5018701446" description="Adrenomedullin" evidence="2">
    <location>
        <begin position="24"/>
        <end position="142"/>
    </location>
</feature>
<proteinExistence type="predicted"/>
<keyword evidence="4" id="KW-1185">Reference proteome</keyword>
<accession>A0A3Q2Y923</accession>
<protein>
    <recommendedName>
        <fullName evidence="5">Adrenomedullin</fullName>
    </recommendedName>
</protein>
<dbReference type="OMA" id="CIFITCV"/>
<evidence type="ECO:0000313" key="4">
    <source>
        <dbReference type="Proteomes" id="UP000264820"/>
    </source>
</evidence>
<evidence type="ECO:0008006" key="5">
    <source>
        <dbReference type="Google" id="ProtNLM"/>
    </source>
</evidence>
<name>A0A3Q2Y923_HIPCM</name>